<dbReference type="InterPro" id="IPR052520">
    <property type="entry name" value="ATL_DNA_repair"/>
</dbReference>
<dbReference type="CDD" id="cd06445">
    <property type="entry name" value="ATase"/>
    <property type="match status" value="1"/>
</dbReference>
<dbReference type="GO" id="GO:0032259">
    <property type="term" value="P:methylation"/>
    <property type="evidence" value="ECO:0007669"/>
    <property type="project" value="UniProtKB-KW"/>
</dbReference>
<dbReference type="GO" id="GO:0006281">
    <property type="term" value="P:DNA repair"/>
    <property type="evidence" value="ECO:0007669"/>
    <property type="project" value="InterPro"/>
</dbReference>
<dbReference type="EMBL" id="FONN01000011">
    <property type="protein sequence ID" value="SFF00330.1"/>
    <property type="molecule type" value="Genomic_DNA"/>
</dbReference>
<dbReference type="PANTHER" id="PTHR42942:SF1">
    <property type="entry name" value="ALKYLTRANSFERASE-LIKE PROTEIN 1"/>
    <property type="match status" value="1"/>
</dbReference>
<keyword evidence="4" id="KW-1185">Reference proteome</keyword>
<evidence type="ECO:0000256" key="1">
    <source>
        <dbReference type="ARBA" id="ARBA00022763"/>
    </source>
</evidence>
<dbReference type="PANTHER" id="PTHR42942">
    <property type="entry name" value="6-O-METHYLGUANINE DNA METHYLTRANSFERASE"/>
    <property type="match status" value="1"/>
</dbReference>
<evidence type="ECO:0000313" key="4">
    <source>
        <dbReference type="Proteomes" id="UP000183410"/>
    </source>
</evidence>
<dbReference type="Proteomes" id="UP000183410">
    <property type="component" value="Unassembled WGS sequence"/>
</dbReference>
<reference evidence="4" key="1">
    <citation type="submission" date="2016-10" db="EMBL/GenBank/DDBJ databases">
        <authorList>
            <person name="Varghese N."/>
            <person name="Submissions S."/>
        </authorList>
    </citation>
    <scope>NUCLEOTIDE SEQUENCE [LARGE SCALE GENOMIC DNA]</scope>
    <source>
        <strain evidence="4">CGMCC 1.10223</strain>
    </source>
</reference>
<protein>
    <submittedName>
        <fullName evidence="3">Methylated-DNA-protein-cysteine methyltransferase related protein</fullName>
    </submittedName>
</protein>
<dbReference type="InterPro" id="IPR014048">
    <property type="entry name" value="MethylDNA_cys_MeTrfase_DNA-bd"/>
</dbReference>
<dbReference type="Gene3D" id="1.10.10.10">
    <property type="entry name" value="Winged helix-like DNA-binding domain superfamily/Winged helix DNA-binding domain"/>
    <property type="match status" value="1"/>
</dbReference>
<keyword evidence="3" id="KW-0489">Methyltransferase</keyword>
<sequence>MQPFTKRVIEIIKSIPAGAVMSYGQIAELAGSRRGARQVVRILHTQSSIHQLPWHRVVNAQGEIAIQSEEGNMEQRSRLEEEGIEVSVQGKLDLAKYRFNPAPADIMGAWDNIDPDDVDQML</sequence>
<dbReference type="InterPro" id="IPR036217">
    <property type="entry name" value="MethylDNA_cys_MeTrfase_DNAb"/>
</dbReference>
<keyword evidence="1" id="KW-0227">DNA damage</keyword>
<dbReference type="AlphaFoldDB" id="A0A1I2F727"/>
<proteinExistence type="predicted"/>
<dbReference type="InterPro" id="IPR036388">
    <property type="entry name" value="WH-like_DNA-bd_sf"/>
</dbReference>
<dbReference type="OrthoDB" id="9789813at2"/>
<dbReference type="Pfam" id="PF01035">
    <property type="entry name" value="DNA_binding_1"/>
    <property type="match status" value="1"/>
</dbReference>
<organism evidence="3 4">
    <name type="scientific">Paenibacillus algorifonticola</name>
    <dbReference type="NCBI Taxonomy" id="684063"/>
    <lineage>
        <taxon>Bacteria</taxon>
        <taxon>Bacillati</taxon>
        <taxon>Bacillota</taxon>
        <taxon>Bacilli</taxon>
        <taxon>Bacillales</taxon>
        <taxon>Paenibacillaceae</taxon>
        <taxon>Paenibacillus</taxon>
    </lineage>
</organism>
<name>A0A1I2F727_9BACL</name>
<gene>
    <name evidence="3" type="ORF">SAMN04487969_11138</name>
</gene>
<accession>A0A1I2F727</accession>
<dbReference type="RefSeq" id="WP_046232235.1">
    <property type="nucleotide sequence ID" value="NZ_FONN01000011.1"/>
</dbReference>
<evidence type="ECO:0000313" key="3">
    <source>
        <dbReference type="EMBL" id="SFF00330.1"/>
    </source>
</evidence>
<keyword evidence="3" id="KW-0808">Transferase</keyword>
<feature type="domain" description="Methylated-DNA-[protein]-cysteine S-methyltransferase DNA binding" evidence="2">
    <location>
        <begin position="3"/>
        <end position="84"/>
    </location>
</feature>
<dbReference type="SUPFAM" id="SSF46767">
    <property type="entry name" value="Methylated DNA-protein cysteine methyltransferase, C-terminal domain"/>
    <property type="match status" value="1"/>
</dbReference>
<evidence type="ECO:0000259" key="2">
    <source>
        <dbReference type="Pfam" id="PF01035"/>
    </source>
</evidence>
<dbReference type="GO" id="GO:0008168">
    <property type="term" value="F:methyltransferase activity"/>
    <property type="evidence" value="ECO:0007669"/>
    <property type="project" value="UniProtKB-KW"/>
</dbReference>